<keyword evidence="3 7" id="KW-0812">Transmembrane</keyword>
<comment type="caution">
    <text evidence="10">The sequence shown here is derived from an EMBL/GenBank/DDBJ whole genome shotgun (WGS) entry which is preliminary data.</text>
</comment>
<feature type="transmembrane region" description="Helical" evidence="7">
    <location>
        <begin position="357"/>
        <end position="378"/>
    </location>
</feature>
<evidence type="ECO:0000313" key="11">
    <source>
        <dbReference type="Proteomes" id="UP000033607"/>
    </source>
</evidence>
<evidence type="ECO:0000256" key="3">
    <source>
        <dbReference type="ARBA" id="ARBA00022692"/>
    </source>
</evidence>
<protein>
    <submittedName>
        <fullName evidence="10">Macrolide ABC transporter ATP-binding protein</fullName>
    </submittedName>
</protein>
<evidence type="ECO:0000256" key="2">
    <source>
        <dbReference type="ARBA" id="ARBA00022475"/>
    </source>
</evidence>
<evidence type="ECO:0000256" key="1">
    <source>
        <dbReference type="ARBA" id="ARBA00004651"/>
    </source>
</evidence>
<dbReference type="GO" id="GO:0005524">
    <property type="term" value="F:ATP binding"/>
    <property type="evidence" value="ECO:0007669"/>
    <property type="project" value="UniProtKB-KW"/>
</dbReference>
<dbReference type="GO" id="GO:0022857">
    <property type="term" value="F:transmembrane transporter activity"/>
    <property type="evidence" value="ECO:0007669"/>
    <property type="project" value="TreeGrafter"/>
</dbReference>
<dbReference type="InterPro" id="IPR050250">
    <property type="entry name" value="Macrolide_Exporter_MacB"/>
</dbReference>
<dbReference type="InterPro" id="IPR003838">
    <property type="entry name" value="ABC3_permease_C"/>
</dbReference>
<dbReference type="Pfam" id="PF02687">
    <property type="entry name" value="FtsX"/>
    <property type="match status" value="1"/>
</dbReference>
<evidence type="ECO:0000256" key="6">
    <source>
        <dbReference type="ARBA" id="ARBA00038076"/>
    </source>
</evidence>
<evidence type="ECO:0000256" key="4">
    <source>
        <dbReference type="ARBA" id="ARBA00022989"/>
    </source>
</evidence>
<comment type="similarity">
    <text evidence="6">Belongs to the ABC-4 integral membrane protein family.</text>
</comment>
<dbReference type="GO" id="GO:0005886">
    <property type="term" value="C:plasma membrane"/>
    <property type="evidence" value="ECO:0007669"/>
    <property type="project" value="UniProtKB-SubCell"/>
</dbReference>
<feature type="transmembrane region" description="Helical" evidence="7">
    <location>
        <begin position="314"/>
        <end position="336"/>
    </location>
</feature>
<evidence type="ECO:0000256" key="7">
    <source>
        <dbReference type="SAM" id="Phobius"/>
    </source>
</evidence>
<keyword evidence="2" id="KW-1003">Cell membrane</keyword>
<dbReference type="AlphaFoldDB" id="A0A0F5YET6"/>
<name>A0A0F5YET6_9CYAN</name>
<evidence type="ECO:0000256" key="5">
    <source>
        <dbReference type="ARBA" id="ARBA00023136"/>
    </source>
</evidence>
<dbReference type="RefSeq" id="WP_046279256.1">
    <property type="nucleotide sequence ID" value="NZ_LATL02000140.1"/>
</dbReference>
<keyword evidence="5 7" id="KW-0472">Membrane</keyword>
<organism evidence="10 11">
    <name type="scientific">Limnoraphis robusta CS-951</name>
    <dbReference type="NCBI Taxonomy" id="1637645"/>
    <lineage>
        <taxon>Bacteria</taxon>
        <taxon>Bacillati</taxon>
        <taxon>Cyanobacteriota</taxon>
        <taxon>Cyanophyceae</taxon>
        <taxon>Oscillatoriophycideae</taxon>
        <taxon>Oscillatoriales</taxon>
        <taxon>Sirenicapillariaceae</taxon>
        <taxon>Limnoraphis</taxon>
    </lineage>
</organism>
<dbReference type="PATRIC" id="fig|1637645.4.peg.2820"/>
<gene>
    <name evidence="10" type="ORF">WN50_14430</name>
</gene>
<dbReference type="EMBL" id="LATL02000140">
    <property type="protein sequence ID" value="KKD37424.1"/>
    <property type="molecule type" value="Genomic_DNA"/>
</dbReference>
<keyword evidence="4 7" id="KW-1133">Transmembrane helix</keyword>
<dbReference type="OrthoDB" id="9770099at2"/>
<comment type="subcellular location">
    <subcellularLocation>
        <location evidence="1">Cell membrane</location>
        <topology evidence="1">Multi-pass membrane protein</topology>
    </subcellularLocation>
</comment>
<reference evidence="10 11" key="1">
    <citation type="submission" date="2015-06" db="EMBL/GenBank/DDBJ databases">
        <title>Draft genome assembly of filamentous brackish cyanobacterium Limnoraphis robusta strain CS-951.</title>
        <authorList>
            <person name="Willis A."/>
            <person name="Parks M."/>
            <person name="Burford M.A."/>
        </authorList>
    </citation>
    <scope>NUCLEOTIDE SEQUENCE [LARGE SCALE GENOMIC DNA]</scope>
    <source>
        <strain evidence="10 11">CS-951</strain>
    </source>
</reference>
<sequence length="392" mass="42845">MSLSPFNLMGLSCQSLLGNPVRSGLSIIGVFMGVAAVSATLQVRNISQAVIVQQLAERDAPQVGFTPQWNRITRQRVSFNLEDLEFLQRRLRGVQAISGINWMRSSQVVFQDQEATPGMRAVTLNYLETIGQRLVAGRSFTSTDFEQYRPVIIIDQYLAEQLFQGKNPLGQNIYIEYRPYSIIGIIPTASDEEPTGTIYITTAFHSTITGNNTISSISIRPQRLEDLQSLEEQGLKLLEQRYPGSKFWSWNTVDDILEQKKTLESVSTALLVVGAISLLVGGVGIANITIAAVIERTPEIGLRRAIGATQNDIMLQFVLEAAILSLVGGSIAILTVHGLTVIVAQRFEFPYTFESRSAALALSSAVLVGVGAGFFPALRASQLDPVKALKGQ</sequence>
<evidence type="ECO:0000259" key="8">
    <source>
        <dbReference type="Pfam" id="PF02687"/>
    </source>
</evidence>
<keyword evidence="10" id="KW-0067">ATP-binding</keyword>
<dbReference type="Proteomes" id="UP000033607">
    <property type="component" value="Unassembled WGS sequence"/>
</dbReference>
<dbReference type="PANTHER" id="PTHR30572:SF4">
    <property type="entry name" value="ABC TRANSPORTER PERMEASE YTRF"/>
    <property type="match status" value="1"/>
</dbReference>
<dbReference type="InterPro" id="IPR025857">
    <property type="entry name" value="MacB_PCD"/>
</dbReference>
<evidence type="ECO:0000259" key="9">
    <source>
        <dbReference type="Pfam" id="PF12704"/>
    </source>
</evidence>
<feature type="domain" description="ABC3 transporter permease C-terminal" evidence="8">
    <location>
        <begin position="272"/>
        <end position="385"/>
    </location>
</feature>
<dbReference type="PANTHER" id="PTHR30572">
    <property type="entry name" value="MEMBRANE COMPONENT OF TRANSPORTER-RELATED"/>
    <property type="match status" value="1"/>
</dbReference>
<feature type="transmembrane region" description="Helical" evidence="7">
    <location>
        <begin position="269"/>
        <end position="294"/>
    </location>
</feature>
<feature type="domain" description="MacB-like periplasmic core" evidence="9">
    <location>
        <begin position="23"/>
        <end position="232"/>
    </location>
</feature>
<evidence type="ECO:0000313" key="10">
    <source>
        <dbReference type="EMBL" id="KKD37424.1"/>
    </source>
</evidence>
<proteinExistence type="inferred from homology"/>
<keyword evidence="10" id="KW-0547">Nucleotide-binding</keyword>
<dbReference type="Pfam" id="PF12704">
    <property type="entry name" value="MacB_PCD"/>
    <property type="match status" value="1"/>
</dbReference>
<accession>A0A0F5YET6</accession>